<feature type="signal peptide" evidence="4">
    <location>
        <begin position="1"/>
        <end position="30"/>
    </location>
</feature>
<proteinExistence type="inferred from homology"/>
<dbReference type="KEGG" id="bbh:BN112_0748"/>
<feature type="binding site" evidence="3">
    <location>
        <position position="225"/>
    </location>
    <ligand>
        <name>Fe cation</name>
        <dbReference type="ChEBI" id="CHEBI:24875"/>
    </ligand>
</feature>
<dbReference type="GO" id="GO:0046872">
    <property type="term" value="F:metal ion binding"/>
    <property type="evidence" value="ECO:0007669"/>
    <property type="project" value="UniProtKB-KW"/>
</dbReference>
<name>A0A0C6P017_BORBO</name>
<protein>
    <submittedName>
        <fullName evidence="5">Putative iron binding protein</fullName>
    </submittedName>
</protein>
<dbReference type="PANTHER" id="PTHR30006">
    <property type="entry name" value="THIAMINE-BINDING PERIPLASMIC PROTEIN-RELATED"/>
    <property type="match status" value="1"/>
</dbReference>
<organism evidence="5 6">
    <name type="scientific">Bordetella bronchiseptica 253</name>
    <dbReference type="NCBI Taxonomy" id="568707"/>
    <lineage>
        <taxon>Bacteria</taxon>
        <taxon>Pseudomonadati</taxon>
        <taxon>Pseudomonadota</taxon>
        <taxon>Betaproteobacteria</taxon>
        <taxon>Burkholderiales</taxon>
        <taxon>Alcaligenaceae</taxon>
        <taxon>Bordetella</taxon>
    </lineage>
</organism>
<dbReference type="CDD" id="cd13542">
    <property type="entry name" value="PBP2_FutA1_ilke"/>
    <property type="match status" value="1"/>
</dbReference>
<dbReference type="HOGENOM" id="CLU_026974_2_1_4"/>
<evidence type="ECO:0000256" key="2">
    <source>
        <dbReference type="ARBA" id="ARBA00022729"/>
    </source>
</evidence>
<dbReference type="GO" id="GO:0030288">
    <property type="term" value="C:outer membrane-bounded periplasmic space"/>
    <property type="evidence" value="ECO:0007669"/>
    <property type="project" value="TreeGrafter"/>
</dbReference>
<dbReference type="PIRSF" id="PIRSF002825">
    <property type="entry name" value="CfbpA"/>
    <property type="match status" value="1"/>
</dbReference>
<dbReference type="SUPFAM" id="SSF53850">
    <property type="entry name" value="Periplasmic binding protein-like II"/>
    <property type="match status" value="1"/>
</dbReference>
<gene>
    <name evidence="5" type="ORF">BN112_0748</name>
</gene>
<dbReference type="InterPro" id="IPR026045">
    <property type="entry name" value="Ferric-bd"/>
</dbReference>
<evidence type="ECO:0000256" key="1">
    <source>
        <dbReference type="ARBA" id="ARBA00008520"/>
    </source>
</evidence>
<keyword evidence="2 4" id="KW-0732">Signal</keyword>
<dbReference type="OrthoDB" id="9769567at2"/>
<evidence type="ECO:0000256" key="4">
    <source>
        <dbReference type="SAM" id="SignalP"/>
    </source>
</evidence>
<evidence type="ECO:0000313" key="6">
    <source>
        <dbReference type="Proteomes" id="UP000007564"/>
    </source>
</evidence>
<dbReference type="PANTHER" id="PTHR30006:SF15">
    <property type="entry name" value="IRON-UTILIZATION PERIPLASMIC PROTEIN"/>
    <property type="match status" value="1"/>
</dbReference>
<dbReference type="EMBL" id="HE965806">
    <property type="protein sequence ID" value="CCJ52666.1"/>
    <property type="molecule type" value="Genomic_DNA"/>
</dbReference>
<comment type="similarity">
    <text evidence="1">Belongs to the bacterial solute-binding protein 1 family.</text>
</comment>
<dbReference type="AlphaFoldDB" id="A0A0C6P017"/>
<reference evidence="5 6" key="1">
    <citation type="journal article" date="2012" name="BMC Genomics">
        <title>Comparative genomics of the classical Bordetella subspecies: the evolution and exchange of virulence-associated diversity amongst closely related pathogens.</title>
        <authorList>
            <person name="Park J."/>
            <person name="Zhang Y."/>
            <person name="Buboltz A.M."/>
            <person name="Zhang X."/>
            <person name="Schuster S.C."/>
            <person name="Ahuja U."/>
            <person name="Liu M."/>
            <person name="Miller J.F."/>
            <person name="Sebaihia M."/>
            <person name="Bentley S.D."/>
            <person name="Parkhill J."/>
            <person name="Harvill E.T."/>
        </authorList>
    </citation>
    <scope>NUCLEOTIDE SEQUENCE [LARGE SCALE GENOMIC DNA]</scope>
    <source>
        <strain evidence="5 6">253</strain>
    </source>
</reference>
<dbReference type="Gene3D" id="3.40.190.10">
    <property type="entry name" value="Periplasmic binding protein-like II"/>
    <property type="match status" value="2"/>
</dbReference>
<dbReference type="RefSeq" id="WP_003811185.1">
    <property type="nucleotide sequence ID" value="NC_019382.1"/>
</dbReference>
<feature type="binding site" evidence="3">
    <location>
        <position position="226"/>
    </location>
    <ligand>
        <name>Fe cation</name>
        <dbReference type="ChEBI" id="CHEBI:24875"/>
    </ligand>
</feature>
<dbReference type="Pfam" id="PF13343">
    <property type="entry name" value="SBP_bac_6"/>
    <property type="match status" value="1"/>
</dbReference>
<dbReference type="SMR" id="A0A0C6P017"/>
<accession>A0A0C6P017</accession>
<evidence type="ECO:0000313" key="5">
    <source>
        <dbReference type="EMBL" id="CCJ52666.1"/>
    </source>
</evidence>
<feature type="chain" id="PRO_5002197452" evidence="4">
    <location>
        <begin position="31"/>
        <end position="349"/>
    </location>
</feature>
<keyword evidence="3" id="KW-0408">Iron</keyword>
<evidence type="ECO:0000256" key="3">
    <source>
        <dbReference type="PIRSR" id="PIRSR002825-1"/>
    </source>
</evidence>
<dbReference type="GeneID" id="93204765"/>
<dbReference type="Proteomes" id="UP000007564">
    <property type="component" value="Chromosome"/>
</dbReference>
<keyword evidence="3" id="KW-0479">Metal-binding</keyword>
<sequence length="349" mass="37456">MPSTKRSSLIPLLRALALAGVATFSAQALAADEVSLYTTREPKLIQPLLDAFAKDSGIKVNTVFVKDGLLERVRAEGDKSPADVLMTVDIGNLIDLVNGGVTQKIQSQTLDSVVPANLRGAEGSWYALSLRDRVLYVEKDLKLDSFRYEDLADPKWKGKVCIRSGQHPYNTALVAAMIAHDGAEATEKWLRGVKANLARKAAGGDRDVARDILGGICDIGLANAYYVGHMKNAEPGTDARKWGDAIKVVRPTFATAKDGGTHVNISGAAVAAHAPNKANAVKLLEYLVSEPAQTLYAQANYEYPVRAGVKLDAVVASFGPLKVDTLPVAEIAKYRKQASELVDKVGFDN</sequence>